<evidence type="ECO:0000313" key="7">
    <source>
        <dbReference type="Proteomes" id="UP001596137"/>
    </source>
</evidence>
<comment type="similarity">
    <text evidence="1">Belongs to the peptidase C40 family.</text>
</comment>
<dbReference type="Pfam" id="PF00877">
    <property type="entry name" value="NLPC_P60"/>
    <property type="match status" value="1"/>
</dbReference>
<dbReference type="PROSITE" id="PS51935">
    <property type="entry name" value="NLPC_P60"/>
    <property type="match status" value="1"/>
</dbReference>
<dbReference type="Proteomes" id="UP001596137">
    <property type="component" value="Unassembled WGS sequence"/>
</dbReference>
<protein>
    <submittedName>
        <fullName evidence="6">C40 family peptidase</fullName>
    </submittedName>
</protein>
<evidence type="ECO:0000256" key="4">
    <source>
        <dbReference type="ARBA" id="ARBA00022807"/>
    </source>
</evidence>
<comment type="caution">
    <text evidence="6">The sequence shown here is derived from an EMBL/GenBank/DDBJ whole genome shotgun (WGS) entry which is preliminary data.</text>
</comment>
<dbReference type="SUPFAM" id="SSF54001">
    <property type="entry name" value="Cysteine proteinases"/>
    <property type="match status" value="1"/>
</dbReference>
<dbReference type="InterPro" id="IPR051794">
    <property type="entry name" value="PG_Endopeptidase_C40"/>
</dbReference>
<dbReference type="InterPro" id="IPR000064">
    <property type="entry name" value="NLP_P60_dom"/>
</dbReference>
<sequence>MSLSWARSGVLVVSLVLLPGVIPGPGSPAASAEANGCLPPEIVGTATTPRGEGYWLAGADGEVFAYGDAKYFGSMEGRPLKQPVVGIVPTASGDGYWLAAADGAIFAFGDARAPAYNPLPATRLRKPVVGATRAGWGQGLWLTTADGGVFATGGARFLGSTAAKPLGKPTVDIVSTPSGDGYWTVAADGGVSAFGGAEPVAGGPPPGTRLRAPVVGATRVGATGGFLLTAADGGVFAVNGARLHGSAVRSATAEPVSGIAATPGGGYVLATRDGAVLAYGDAGFFGDAVGVPGTCMVPALPPAATGAVIVQYATDIKNGKAVGSWAGGLVPYVWGGGHKSAPGPSLGTCSGYSGSIRPCPANRTVGTDCSGFARWVYALAYGTDVFGGVNTNGQIARLRRFDIGQPGDLVFFGTKVSNTRHVAVFAGGNQVINALKTGTNIRVDNLTGMSGRLPGFYRLVT</sequence>
<dbReference type="PANTHER" id="PTHR47359:SF3">
    <property type="entry name" value="NLP_P60 DOMAIN-CONTAINING PROTEIN-RELATED"/>
    <property type="match status" value="1"/>
</dbReference>
<name>A0ABW1NI55_9ACTN</name>
<reference evidence="7" key="1">
    <citation type="journal article" date="2019" name="Int. J. Syst. Evol. Microbiol.">
        <title>The Global Catalogue of Microorganisms (GCM) 10K type strain sequencing project: providing services to taxonomists for standard genome sequencing and annotation.</title>
        <authorList>
            <consortium name="The Broad Institute Genomics Platform"/>
            <consortium name="The Broad Institute Genome Sequencing Center for Infectious Disease"/>
            <person name="Wu L."/>
            <person name="Ma J."/>
        </authorList>
    </citation>
    <scope>NUCLEOTIDE SEQUENCE [LARGE SCALE GENOMIC DNA]</scope>
    <source>
        <strain evidence="7">JCM 30346</strain>
    </source>
</reference>
<gene>
    <name evidence="6" type="ORF">ACFP1K_15920</name>
</gene>
<evidence type="ECO:0000256" key="3">
    <source>
        <dbReference type="ARBA" id="ARBA00022801"/>
    </source>
</evidence>
<dbReference type="Gene3D" id="3.90.1720.10">
    <property type="entry name" value="endopeptidase domain like (from Nostoc punctiforme)"/>
    <property type="match status" value="1"/>
</dbReference>
<evidence type="ECO:0000256" key="2">
    <source>
        <dbReference type="ARBA" id="ARBA00022670"/>
    </source>
</evidence>
<keyword evidence="7" id="KW-1185">Reference proteome</keyword>
<proteinExistence type="inferred from homology"/>
<keyword evidence="4" id="KW-0788">Thiol protease</keyword>
<evidence type="ECO:0000313" key="6">
    <source>
        <dbReference type="EMBL" id="MFC6082656.1"/>
    </source>
</evidence>
<keyword evidence="3" id="KW-0378">Hydrolase</keyword>
<feature type="domain" description="NlpC/P60" evidence="5">
    <location>
        <begin position="312"/>
        <end position="461"/>
    </location>
</feature>
<organism evidence="6 7">
    <name type="scientific">Sphaerisporangium aureirubrum</name>
    <dbReference type="NCBI Taxonomy" id="1544736"/>
    <lineage>
        <taxon>Bacteria</taxon>
        <taxon>Bacillati</taxon>
        <taxon>Actinomycetota</taxon>
        <taxon>Actinomycetes</taxon>
        <taxon>Streptosporangiales</taxon>
        <taxon>Streptosporangiaceae</taxon>
        <taxon>Sphaerisporangium</taxon>
    </lineage>
</organism>
<dbReference type="InterPro" id="IPR038765">
    <property type="entry name" value="Papain-like_cys_pep_sf"/>
</dbReference>
<dbReference type="EMBL" id="JBHSRF010000019">
    <property type="protein sequence ID" value="MFC6082656.1"/>
    <property type="molecule type" value="Genomic_DNA"/>
</dbReference>
<evidence type="ECO:0000259" key="5">
    <source>
        <dbReference type="PROSITE" id="PS51935"/>
    </source>
</evidence>
<accession>A0ABW1NI55</accession>
<dbReference type="PANTHER" id="PTHR47359">
    <property type="entry name" value="PEPTIDOGLYCAN DL-ENDOPEPTIDASE CWLO"/>
    <property type="match status" value="1"/>
</dbReference>
<keyword evidence="2" id="KW-0645">Protease</keyword>
<evidence type="ECO:0000256" key="1">
    <source>
        <dbReference type="ARBA" id="ARBA00007074"/>
    </source>
</evidence>
<dbReference type="RefSeq" id="WP_380753200.1">
    <property type="nucleotide sequence ID" value="NZ_JBHSRF010000019.1"/>
</dbReference>